<keyword evidence="12" id="KW-1185">Reference proteome</keyword>
<keyword evidence="7 11" id="KW-0418">Kinase</keyword>
<dbReference type="EC" id="2.7.13.3" evidence="3"/>
<dbReference type="InterPro" id="IPR036097">
    <property type="entry name" value="HisK_dim/P_sf"/>
</dbReference>
<evidence type="ECO:0000256" key="3">
    <source>
        <dbReference type="ARBA" id="ARBA00012438"/>
    </source>
</evidence>
<dbReference type="Gene3D" id="3.30.565.10">
    <property type="entry name" value="Histidine kinase-like ATPase, C-terminal domain"/>
    <property type="match status" value="1"/>
</dbReference>
<dbReference type="Pfam" id="PF00672">
    <property type="entry name" value="HAMP"/>
    <property type="match status" value="1"/>
</dbReference>
<dbReference type="OrthoDB" id="9786919at2"/>
<keyword evidence="8" id="KW-1133">Transmembrane helix</keyword>
<dbReference type="InterPro" id="IPR003661">
    <property type="entry name" value="HisK_dim/P_dom"/>
</dbReference>
<dbReference type="PROSITE" id="PS50109">
    <property type="entry name" value="HIS_KIN"/>
    <property type="match status" value="1"/>
</dbReference>
<dbReference type="Gene3D" id="6.10.340.10">
    <property type="match status" value="1"/>
</dbReference>
<dbReference type="GO" id="GO:0005886">
    <property type="term" value="C:plasma membrane"/>
    <property type="evidence" value="ECO:0007669"/>
    <property type="project" value="UniProtKB-SubCell"/>
</dbReference>
<evidence type="ECO:0000256" key="6">
    <source>
        <dbReference type="ARBA" id="ARBA00022692"/>
    </source>
</evidence>
<dbReference type="SUPFAM" id="SSF55874">
    <property type="entry name" value="ATPase domain of HSP90 chaperone/DNA topoisomerase II/histidine kinase"/>
    <property type="match status" value="1"/>
</dbReference>
<dbReference type="EMBL" id="CP063196">
    <property type="protein sequence ID" value="UOE17760.1"/>
    <property type="molecule type" value="Genomic_DNA"/>
</dbReference>
<evidence type="ECO:0000256" key="2">
    <source>
        <dbReference type="ARBA" id="ARBA00004236"/>
    </source>
</evidence>
<evidence type="ECO:0000256" key="7">
    <source>
        <dbReference type="ARBA" id="ARBA00022777"/>
    </source>
</evidence>
<dbReference type="SUPFAM" id="SSF47384">
    <property type="entry name" value="Homodimeric domain of signal transducing histidine kinase"/>
    <property type="match status" value="1"/>
</dbReference>
<dbReference type="Pfam" id="PF00512">
    <property type="entry name" value="HisKA"/>
    <property type="match status" value="1"/>
</dbReference>
<gene>
    <name evidence="11" type="ORF">NI17_012685</name>
</gene>
<evidence type="ECO:0000256" key="9">
    <source>
        <dbReference type="ARBA" id="ARBA00023012"/>
    </source>
</evidence>
<proteinExistence type="predicted"/>
<dbReference type="FunFam" id="1.10.287.130:FF:000010">
    <property type="entry name" value="Two-component sensor histidine kinase"/>
    <property type="match status" value="1"/>
</dbReference>
<comment type="catalytic activity">
    <reaction evidence="1">
        <text>ATP + protein L-histidine = ADP + protein N-phospho-L-histidine.</text>
        <dbReference type="EC" id="2.7.13.3"/>
    </reaction>
</comment>
<keyword evidence="6" id="KW-0812">Transmembrane</keyword>
<dbReference type="AlphaFoldDB" id="A0A399G3M9"/>
<evidence type="ECO:0000313" key="11">
    <source>
        <dbReference type="EMBL" id="UOE17760.1"/>
    </source>
</evidence>
<keyword evidence="4" id="KW-0597">Phosphoprotein</keyword>
<dbReference type="SMART" id="SM00387">
    <property type="entry name" value="HATPase_c"/>
    <property type="match status" value="1"/>
</dbReference>
<dbReference type="KEGG" id="thao:NI17_012685"/>
<dbReference type="CDD" id="cd00075">
    <property type="entry name" value="HATPase"/>
    <property type="match status" value="1"/>
</dbReference>
<dbReference type="PANTHER" id="PTHR45436:SF5">
    <property type="entry name" value="SENSOR HISTIDINE KINASE TRCS"/>
    <property type="match status" value="1"/>
</dbReference>
<evidence type="ECO:0000256" key="8">
    <source>
        <dbReference type="ARBA" id="ARBA00022989"/>
    </source>
</evidence>
<dbReference type="InterPro" id="IPR003660">
    <property type="entry name" value="HAMP_dom"/>
</dbReference>
<dbReference type="Pfam" id="PF02518">
    <property type="entry name" value="HATPase_c"/>
    <property type="match status" value="1"/>
</dbReference>
<dbReference type="InterPro" id="IPR003594">
    <property type="entry name" value="HATPase_dom"/>
</dbReference>
<dbReference type="InterPro" id="IPR036890">
    <property type="entry name" value="HATPase_C_sf"/>
</dbReference>
<dbReference type="InterPro" id="IPR004358">
    <property type="entry name" value="Sig_transdc_His_kin-like_C"/>
</dbReference>
<protein>
    <recommendedName>
        <fullName evidence="3">histidine kinase</fullName>
        <ecNumber evidence="3">2.7.13.3</ecNumber>
    </recommendedName>
</protein>
<dbReference type="SMART" id="SM00304">
    <property type="entry name" value="HAMP"/>
    <property type="match status" value="1"/>
</dbReference>
<reference evidence="11" key="1">
    <citation type="submission" date="2020-10" db="EMBL/GenBank/DDBJ databases">
        <title>De novo genome project of the cellulose decomposer Thermobifida halotolerans type strain.</title>
        <authorList>
            <person name="Nagy I."/>
            <person name="Horvath B."/>
            <person name="Kukolya J."/>
            <person name="Nagy I."/>
            <person name="Orsini M."/>
        </authorList>
    </citation>
    <scope>NUCLEOTIDE SEQUENCE</scope>
    <source>
        <strain evidence="11">DSM 44931</strain>
    </source>
</reference>
<dbReference type="InterPro" id="IPR050428">
    <property type="entry name" value="TCS_sensor_his_kinase"/>
</dbReference>
<evidence type="ECO:0000256" key="5">
    <source>
        <dbReference type="ARBA" id="ARBA00022679"/>
    </source>
</evidence>
<name>A0A399G3M9_9ACTN</name>
<organism evidence="11 12">
    <name type="scientific">Thermobifida halotolerans</name>
    <dbReference type="NCBI Taxonomy" id="483545"/>
    <lineage>
        <taxon>Bacteria</taxon>
        <taxon>Bacillati</taxon>
        <taxon>Actinomycetota</taxon>
        <taxon>Actinomycetes</taxon>
        <taxon>Streptosporangiales</taxon>
        <taxon>Nocardiopsidaceae</taxon>
        <taxon>Thermobifida</taxon>
    </lineage>
</organism>
<evidence type="ECO:0000256" key="4">
    <source>
        <dbReference type="ARBA" id="ARBA00022553"/>
    </source>
</evidence>
<keyword evidence="9" id="KW-0902">Two-component regulatory system</keyword>
<sequence length="487" mass="52872">MTASTPRPRGLFSLRLRLISALTVMALVSTLLASGIGSVLFHRALMQQAQDTALEQVRQVLTHQVPPALVNPSLDPESVPQQPLEELALELRRRTQGQALILVEDTVRVSSGARIEDVPPNLRDLAETGIGCQRVTIEGRPWLVVGTRVHIADADGGARQSPLRVFVFVSLSAQEAQISRLQGSLARAGGSAFVAAVVVGALLASSVLRPVRRLRDAARRLGEGHLDTRIEARGGDELSELARTFNRSAATLQANMEELRRLESQARRFAADVSHELRTPLTSLTALIDVLEDEARQMPPDAGTAARIIAEETRRLRRLVEDLLEISRLDAGVSALNPDEIAVREALWECVRARGWAERVEIRADPELRASVDPRRFDVILSNLVGNALRHGAPPVTVTARLDTARTPPVLEVRVRDRGPGIAPELLTDVFERFVKADTARSGGAGSGLGLSIAHANAVLHKGTLTAHNDRGAVFTLLLPQPVKENR</sequence>
<evidence type="ECO:0000256" key="10">
    <source>
        <dbReference type="ARBA" id="ARBA00023136"/>
    </source>
</evidence>
<dbReference type="Gene3D" id="1.10.287.130">
    <property type="match status" value="1"/>
</dbReference>
<dbReference type="PANTHER" id="PTHR45436">
    <property type="entry name" value="SENSOR HISTIDINE KINASE YKOH"/>
    <property type="match status" value="1"/>
</dbReference>
<dbReference type="PRINTS" id="PR00344">
    <property type="entry name" value="BCTRLSENSOR"/>
</dbReference>
<dbReference type="InterPro" id="IPR005467">
    <property type="entry name" value="His_kinase_dom"/>
</dbReference>
<dbReference type="CDD" id="cd00082">
    <property type="entry name" value="HisKA"/>
    <property type="match status" value="1"/>
</dbReference>
<dbReference type="CDD" id="cd06225">
    <property type="entry name" value="HAMP"/>
    <property type="match status" value="1"/>
</dbReference>
<comment type="subcellular location">
    <subcellularLocation>
        <location evidence="2">Cell membrane</location>
    </subcellularLocation>
</comment>
<keyword evidence="5" id="KW-0808">Transferase</keyword>
<dbReference type="SUPFAM" id="SSF158472">
    <property type="entry name" value="HAMP domain-like"/>
    <property type="match status" value="1"/>
</dbReference>
<dbReference type="GO" id="GO:0000155">
    <property type="term" value="F:phosphorelay sensor kinase activity"/>
    <property type="evidence" value="ECO:0007669"/>
    <property type="project" value="InterPro"/>
</dbReference>
<dbReference type="Proteomes" id="UP000265719">
    <property type="component" value="Chromosome"/>
</dbReference>
<keyword evidence="10" id="KW-0472">Membrane</keyword>
<dbReference type="PROSITE" id="PS50885">
    <property type="entry name" value="HAMP"/>
    <property type="match status" value="1"/>
</dbReference>
<evidence type="ECO:0000256" key="1">
    <source>
        <dbReference type="ARBA" id="ARBA00000085"/>
    </source>
</evidence>
<evidence type="ECO:0000313" key="12">
    <source>
        <dbReference type="Proteomes" id="UP000265719"/>
    </source>
</evidence>
<accession>A0A399G3M9</accession>
<dbReference type="SMART" id="SM00388">
    <property type="entry name" value="HisKA"/>
    <property type="match status" value="1"/>
</dbReference>
<dbReference type="RefSeq" id="WP_068689036.1">
    <property type="nucleotide sequence ID" value="NZ_CP063196.1"/>
</dbReference>